<dbReference type="Gene3D" id="1.20.120.20">
    <property type="entry name" value="Apolipoprotein"/>
    <property type="match status" value="1"/>
</dbReference>
<dbReference type="EMBL" id="JAGZEE010000030">
    <property type="protein sequence ID" value="MBS5412495.1"/>
    <property type="molecule type" value="Genomic_DNA"/>
</dbReference>
<dbReference type="Proteomes" id="UP000782901">
    <property type="component" value="Unassembled WGS sequence"/>
</dbReference>
<keyword evidence="1" id="KW-0472">Membrane</keyword>
<accession>A0A943HU74</accession>
<keyword evidence="1" id="KW-0812">Transmembrane</keyword>
<reference evidence="2" key="1">
    <citation type="submission" date="2021-02" db="EMBL/GenBank/DDBJ databases">
        <title>Infant gut strain persistence is associated with maternal origin, phylogeny, and functional potential including surface adhesion and iron acquisition.</title>
        <authorList>
            <person name="Lou Y.C."/>
        </authorList>
    </citation>
    <scope>NUCLEOTIDE SEQUENCE</scope>
    <source>
        <strain evidence="2">L3_082_243G1_dasL3_082_243G1_maxbin2.maxbin.015s ta_sub</strain>
    </source>
</reference>
<evidence type="ECO:0000313" key="3">
    <source>
        <dbReference type="Proteomes" id="UP000782901"/>
    </source>
</evidence>
<gene>
    <name evidence="2" type="ORF">KHY35_17615</name>
</gene>
<proteinExistence type="predicted"/>
<name>A0A943HU74_BACT4</name>
<sequence length="98" mass="10630">MENRNSSLWLGLGVGSVIGALAYRFSRTSKARKLKRKVCDAFHKITGQAEDVLEEVKDKVADTGKAVADKVAEKTSDLADKAEDLKGKVHTIASEAKK</sequence>
<protein>
    <submittedName>
        <fullName evidence="2">YtxH domain-containing protein</fullName>
    </submittedName>
</protein>
<dbReference type="InterPro" id="IPR024623">
    <property type="entry name" value="YtxH"/>
</dbReference>
<comment type="caution">
    <text evidence="2">The sequence shown here is derived from an EMBL/GenBank/DDBJ whole genome shotgun (WGS) entry which is preliminary data.</text>
</comment>
<keyword evidence="1" id="KW-1133">Transmembrane helix</keyword>
<feature type="transmembrane region" description="Helical" evidence="1">
    <location>
        <begin position="6"/>
        <end position="26"/>
    </location>
</feature>
<organism evidence="2 3">
    <name type="scientific">Bacteroides thetaiotaomicron</name>
    <dbReference type="NCBI Taxonomy" id="818"/>
    <lineage>
        <taxon>Bacteria</taxon>
        <taxon>Pseudomonadati</taxon>
        <taxon>Bacteroidota</taxon>
        <taxon>Bacteroidia</taxon>
        <taxon>Bacteroidales</taxon>
        <taxon>Bacteroidaceae</taxon>
        <taxon>Bacteroides</taxon>
    </lineage>
</organism>
<evidence type="ECO:0000313" key="2">
    <source>
        <dbReference type="EMBL" id="MBS5412495.1"/>
    </source>
</evidence>
<dbReference type="Pfam" id="PF12732">
    <property type="entry name" value="YtxH"/>
    <property type="match status" value="1"/>
</dbReference>
<evidence type="ECO:0000256" key="1">
    <source>
        <dbReference type="SAM" id="Phobius"/>
    </source>
</evidence>
<dbReference type="AlphaFoldDB" id="A0A943HU74"/>